<evidence type="ECO:0000313" key="9">
    <source>
        <dbReference type="Proteomes" id="UP000248168"/>
    </source>
</evidence>
<dbReference type="InterPro" id="IPR020458">
    <property type="entry name" value="Znf_DskA_TraR_CS"/>
</dbReference>
<dbReference type="InterPro" id="IPR048489">
    <property type="entry name" value="DksA_N"/>
</dbReference>
<evidence type="ECO:0000256" key="1">
    <source>
        <dbReference type="ARBA" id="ARBA00022723"/>
    </source>
</evidence>
<dbReference type="OrthoDB" id="9803742at2"/>
<accession>A0A330L434</accession>
<protein>
    <submittedName>
        <fullName evidence="8">Putative RNA polymerase-binding protein DksA</fullName>
    </submittedName>
</protein>
<dbReference type="PANTHER" id="PTHR33823">
    <property type="entry name" value="RNA POLYMERASE-BINDING TRANSCRIPTION FACTOR DKSA-RELATED"/>
    <property type="match status" value="1"/>
</dbReference>
<dbReference type="InterPro" id="IPR020460">
    <property type="entry name" value="Znf_C4-type_bac"/>
</dbReference>
<feature type="region of interest" description="Disordered" evidence="5">
    <location>
        <begin position="72"/>
        <end position="92"/>
    </location>
</feature>
<feature type="zinc finger region" description="dksA C4-type" evidence="4">
    <location>
        <begin position="125"/>
        <end position="149"/>
    </location>
</feature>
<dbReference type="SUPFAM" id="SSF109635">
    <property type="entry name" value="DnaK suppressor protein DksA, alpha-hairpin domain"/>
    <property type="match status" value="1"/>
</dbReference>
<evidence type="ECO:0000256" key="2">
    <source>
        <dbReference type="ARBA" id="ARBA00022771"/>
    </source>
</evidence>
<keyword evidence="9" id="KW-1185">Reference proteome</keyword>
<proteinExistence type="predicted"/>
<dbReference type="PROSITE" id="PS01102">
    <property type="entry name" value="ZF_DKSA_1"/>
    <property type="match status" value="1"/>
</dbReference>
<evidence type="ECO:0000256" key="4">
    <source>
        <dbReference type="PROSITE-ProRule" id="PRU00510"/>
    </source>
</evidence>
<dbReference type="SUPFAM" id="SSF57716">
    <property type="entry name" value="Glucocorticoid receptor-like (DNA-binding domain)"/>
    <property type="match status" value="1"/>
</dbReference>
<evidence type="ECO:0000256" key="3">
    <source>
        <dbReference type="ARBA" id="ARBA00022833"/>
    </source>
</evidence>
<feature type="region of interest" description="Disordered" evidence="5">
    <location>
        <begin position="1"/>
        <end position="51"/>
    </location>
</feature>
<evidence type="ECO:0000259" key="6">
    <source>
        <dbReference type="Pfam" id="PF01258"/>
    </source>
</evidence>
<dbReference type="GO" id="GO:0008270">
    <property type="term" value="F:zinc ion binding"/>
    <property type="evidence" value="ECO:0007669"/>
    <property type="project" value="UniProtKB-KW"/>
</dbReference>
<feature type="domain" description="Zinc finger DksA/TraR C4-type" evidence="6">
    <location>
        <begin position="121"/>
        <end position="155"/>
    </location>
</feature>
<feature type="domain" description="DnaK suppressor protein DksA N-terminal" evidence="7">
    <location>
        <begin position="53"/>
        <end position="116"/>
    </location>
</feature>
<dbReference type="Pfam" id="PF01258">
    <property type="entry name" value="zf-dskA_traR"/>
    <property type="match status" value="1"/>
</dbReference>
<gene>
    <name evidence="8" type="ORF">NITLEN_11133</name>
</gene>
<dbReference type="EMBL" id="OUNR01000001">
    <property type="protein sequence ID" value="SPP64047.1"/>
    <property type="molecule type" value="Genomic_DNA"/>
</dbReference>
<keyword evidence="2" id="KW-0863">Zinc-finger</keyword>
<dbReference type="Pfam" id="PF21157">
    <property type="entry name" value="DksA_N"/>
    <property type="match status" value="1"/>
</dbReference>
<sequence>MKARTPLKKAAASRTTSSRTKTAARTVSAKAKKPAAPKKSAASKVRSKYPDIQRALERQRADLLEEVGDVLTQHKTPEALPDVSDQASAEEDQRFSMRIMEREQKLLKKVNEALDRMKNQTYGICEQCGEDIPYKRLKARPVTTFCIECKTLQEQKERARR</sequence>
<evidence type="ECO:0000259" key="7">
    <source>
        <dbReference type="Pfam" id="PF21157"/>
    </source>
</evidence>
<dbReference type="FunCoup" id="A0A330L434">
    <property type="interactions" value="294"/>
</dbReference>
<organism evidence="8 9">
    <name type="scientific">Nitrospira lenta</name>
    <dbReference type="NCBI Taxonomy" id="1436998"/>
    <lineage>
        <taxon>Bacteria</taxon>
        <taxon>Pseudomonadati</taxon>
        <taxon>Nitrospirota</taxon>
        <taxon>Nitrospiria</taxon>
        <taxon>Nitrospirales</taxon>
        <taxon>Nitrospiraceae</taxon>
        <taxon>Nitrospira</taxon>
    </lineage>
</organism>
<keyword evidence="1" id="KW-0479">Metal-binding</keyword>
<dbReference type="Proteomes" id="UP000248168">
    <property type="component" value="Unassembled WGS sequence"/>
</dbReference>
<dbReference type="InterPro" id="IPR037187">
    <property type="entry name" value="DnaK_N"/>
</dbReference>
<keyword evidence="3" id="KW-0862">Zinc</keyword>
<dbReference type="InterPro" id="IPR000962">
    <property type="entry name" value="Znf_DskA_TraR"/>
</dbReference>
<dbReference type="PRINTS" id="PR00618">
    <property type="entry name" value="DKSAZNFINGER"/>
</dbReference>
<dbReference type="PANTHER" id="PTHR33823:SF2">
    <property type="entry name" value="RNA POLYMERASE-BINDING TRANSCRIPTION FACTOR DKSA"/>
    <property type="match status" value="1"/>
</dbReference>
<dbReference type="Gene3D" id="1.20.120.910">
    <property type="entry name" value="DksA, coiled-coil domain"/>
    <property type="match status" value="1"/>
</dbReference>
<name>A0A330L434_9BACT</name>
<dbReference type="AlphaFoldDB" id="A0A330L434"/>
<evidence type="ECO:0000313" key="8">
    <source>
        <dbReference type="EMBL" id="SPP64047.1"/>
    </source>
</evidence>
<dbReference type="PROSITE" id="PS51128">
    <property type="entry name" value="ZF_DKSA_2"/>
    <property type="match status" value="1"/>
</dbReference>
<dbReference type="InParanoid" id="A0A330L434"/>
<reference evidence="9" key="1">
    <citation type="submission" date="2018-04" db="EMBL/GenBank/DDBJ databases">
        <authorList>
            <person name="Lucker S."/>
            <person name="Sakoula D."/>
        </authorList>
    </citation>
    <scope>NUCLEOTIDE SEQUENCE [LARGE SCALE GENOMIC DNA]</scope>
</reference>
<feature type="compositionally biased region" description="Low complexity" evidence="5">
    <location>
        <begin position="8"/>
        <end position="29"/>
    </location>
</feature>
<evidence type="ECO:0000256" key="5">
    <source>
        <dbReference type="SAM" id="MobiDB-lite"/>
    </source>
</evidence>
<dbReference type="RefSeq" id="WP_121988475.1">
    <property type="nucleotide sequence ID" value="NZ_OUNR01000001.1"/>
</dbReference>